<evidence type="ECO:0000313" key="2">
    <source>
        <dbReference type="Proteomes" id="UP000217790"/>
    </source>
</evidence>
<reference evidence="2" key="1">
    <citation type="journal article" date="2017" name="Nat. Ecol. Evol.">
        <title>Genome expansion and lineage-specific genetic innovations in the forest pathogenic fungi Armillaria.</title>
        <authorList>
            <person name="Sipos G."/>
            <person name="Prasanna A.N."/>
            <person name="Walter M.C."/>
            <person name="O'Connor E."/>
            <person name="Balint B."/>
            <person name="Krizsan K."/>
            <person name="Kiss B."/>
            <person name="Hess J."/>
            <person name="Varga T."/>
            <person name="Slot J."/>
            <person name="Riley R."/>
            <person name="Boka B."/>
            <person name="Rigling D."/>
            <person name="Barry K."/>
            <person name="Lee J."/>
            <person name="Mihaltcheva S."/>
            <person name="LaButti K."/>
            <person name="Lipzen A."/>
            <person name="Waldron R."/>
            <person name="Moloney N.M."/>
            <person name="Sperisen C."/>
            <person name="Kredics L."/>
            <person name="Vagvoelgyi C."/>
            <person name="Patrignani A."/>
            <person name="Fitzpatrick D."/>
            <person name="Nagy I."/>
            <person name="Doyle S."/>
            <person name="Anderson J.B."/>
            <person name="Grigoriev I.V."/>
            <person name="Gueldener U."/>
            <person name="Muensterkoetter M."/>
            <person name="Nagy L.G."/>
        </authorList>
    </citation>
    <scope>NUCLEOTIDE SEQUENCE [LARGE SCALE GENOMIC DNA]</scope>
    <source>
        <strain evidence="2">Ar21-2</strain>
    </source>
</reference>
<name>A0A2H3CSG0_ARMGA</name>
<sequence length="192" mass="21386">MEETCSATMVKFELSVISHSTRREEQHVVFPAYAPHCTRWTPAMSVGLLNTAVFSCLQSFLLGPIFPLPTVFASGLKQRDLHTWYSHFHQRSREDDSEGEFGGKKGASFPVEPLTFVADIRATGGSEHFNVVVARPFARDKLRDVDRVPGLPRTWITLTGPKAMLIAASYPCNSFFVREVSVTKDVAKLTVP</sequence>
<dbReference type="EMBL" id="KZ293844">
    <property type="protein sequence ID" value="PBK79053.1"/>
    <property type="molecule type" value="Genomic_DNA"/>
</dbReference>
<accession>A0A2H3CSG0</accession>
<organism evidence="1 2">
    <name type="scientific">Armillaria gallica</name>
    <name type="common">Bulbous honey fungus</name>
    <name type="synonym">Armillaria bulbosa</name>
    <dbReference type="NCBI Taxonomy" id="47427"/>
    <lineage>
        <taxon>Eukaryota</taxon>
        <taxon>Fungi</taxon>
        <taxon>Dikarya</taxon>
        <taxon>Basidiomycota</taxon>
        <taxon>Agaricomycotina</taxon>
        <taxon>Agaricomycetes</taxon>
        <taxon>Agaricomycetidae</taxon>
        <taxon>Agaricales</taxon>
        <taxon>Marasmiineae</taxon>
        <taxon>Physalacriaceae</taxon>
        <taxon>Armillaria</taxon>
    </lineage>
</organism>
<evidence type="ECO:0000313" key="1">
    <source>
        <dbReference type="EMBL" id="PBK79053.1"/>
    </source>
</evidence>
<protein>
    <submittedName>
        <fullName evidence="1">Uncharacterized protein</fullName>
    </submittedName>
</protein>
<dbReference type="InParanoid" id="A0A2H3CSG0"/>
<dbReference type="OrthoDB" id="3121442at2759"/>
<proteinExistence type="predicted"/>
<gene>
    <name evidence="1" type="ORF">ARMGADRAFT_1172536</name>
</gene>
<keyword evidence="2" id="KW-1185">Reference proteome</keyword>
<dbReference type="Proteomes" id="UP000217790">
    <property type="component" value="Unassembled WGS sequence"/>
</dbReference>
<dbReference type="AlphaFoldDB" id="A0A2H3CSG0"/>